<accession>A0A0D2MCG3</accession>
<dbReference type="EMBL" id="KK102158">
    <property type="protein sequence ID" value="KIY98516.1"/>
    <property type="molecule type" value="Genomic_DNA"/>
</dbReference>
<dbReference type="KEGG" id="mng:MNEG_9445"/>
<name>A0A0D2MCG3_9CHLO</name>
<organism evidence="2 3">
    <name type="scientific">Monoraphidium neglectum</name>
    <dbReference type="NCBI Taxonomy" id="145388"/>
    <lineage>
        <taxon>Eukaryota</taxon>
        <taxon>Viridiplantae</taxon>
        <taxon>Chlorophyta</taxon>
        <taxon>core chlorophytes</taxon>
        <taxon>Chlorophyceae</taxon>
        <taxon>CS clade</taxon>
        <taxon>Sphaeropleales</taxon>
        <taxon>Selenastraceae</taxon>
        <taxon>Monoraphidium</taxon>
    </lineage>
</organism>
<dbReference type="GeneID" id="25742320"/>
<evidence type="ECO:0000313" key="2">
    <source>
        <dbReference type="EMBL" id="KIY98516.1"/>
    </source>
</evidence>
<dbReference type="Proteomes" id="UP000054498">
    <property type="component" value="Unassembled WGS sequence"/>
</dbReference>
<dbReference type="RefSeq" id="XP_013897536.1">
    <property type="nucleotide sequence ID" value="XM_014042082.1"/>
</dbReference>
<proteinExistence type="predicted"/>
<evidence type="ECO:0000313" key="3">
    <source>
        <dbReference type="Proteomes" id="UP000054498"/>
    </source>
</evidence>
<reference evidence="2 3" key="1">
    <citation type="journal article" date="2013" name="BMC Genomics">
        <title>Reconstruction of the lipid metabolism for the microalga Monoraphidium neglectum from its genome sequence reveals characteristics suitable for biofuel production.</title>
        <authorList>
            <person name="Bogen C."/>
            <person name="Al-Dilaimi A."/>
            <person name="Albersmeier A."/>
            <person name="Wichmann J."/>
            <person name="Grundmann M."/>
            <person name="Rupp O."/>
            <person name="Lauersen K.J."/>
            <person name="Blifernez-Klassen O."/>
            <person name="Kalinowski J."/>
            <person name="Goesmann A."/>
            <person name="Mussgnug J.H."/>
            <person name="Kruse O."/>
        </authorList>
    </citation>
    <scope>NUCLEOTIDE SEQUENCE [LARGE SCALE GENOMIC DNA]</scope>
    <source>
        <strain evidence="2 3">SAG 48.87</strain>
    </source>
</reference>
<gene>
    <name evidence="2" type="ORF">MNEG_9445</name>
</gene>
<sequence length="119" mass="12363">MWRSPHLATWPDCVFTAQTEDGQPSPRCIVCGGIREAQSGCDANPLCKGFSYNHIDDCGYLKSCNTPLTPFDEEDHFTQAPAPTAAPVAATPVAAAAGAAKGGVLRPAPASKRAPATPP</sequence>
<keyword evidence="3" id="KW-1185">Reference proteome</keyword>
<evidence type="ECO:0000256" key="1">
    <source>
        <dbReference type="SAM" id="MobiDB-lite"/>
    </source>
</evidence>
<protein>
    <submittedName>
        <fullName evidence="2">Uncharacterized protein</fullName>
    </submittedName>
</protein>
<feature type="region of interest" description="Disordered" evidence="1">
    <location>
        <begin position="99"/>
        <end position="119"/>
    </location>
</feature>
<dbReference type="AlphaFoldDB" id="A0A0D2MCG3"/>